<dbReference type="Proteomes" id="UP001372338">
    <property type="component" value="Unassembled WGS sequence"/>
</dbReference>
<feature type="region of interest" description="Disordered" evidence="3">
    <location>
        <begin position="32"/>
        <end position="287"/>
    </location>
</feature>
<dbReference type="FunFam" id="2.60.40.2700:FF:000003">
    <property type="entry name" value="187-kDa microtubule-associated protein AIR9 isoform X2"/>
    <property type="match status" value="1"/>
</dbReference>
<feature type="domain" description="AIR9-like A9" evidence="4">
    <location>
        <begin position="1327"/>
        <end position="1393"/>
    </location>
</feature>
<feature type="domain" description="AIR9-like A9" evidence="4">
    <location>
        <begin position="531"/>
        <end position="618"/>
    </location>
</feature>
<feature type="domain" description="AIR9-like A9" evidence="4">
    <location>
        <begin position="1117"/>
        <end position="1200"/>
    </location>
</feature>
<dbReference type="Gene3D" id="3.80.10.10">
    <property type="entry name" value="Ribonuclease Inhibitor"/>
    <property type="match status" value="2"/>
</dbReference>
<feature type="compositionally biased region" description="Basic and acidic residues" evidence="3">
    <location>
        <begin position="158"/>
        <end position="168"/>
    </location>
</feature>
<feature type="domain" description="AIR9-like A9" evidence="4">
    <location>
        <begin position="630"/>
        <end position="715"/>
    </location>
</feature>
<keyword evidence="1" id="KW-0433">Leucine-rich repeat</keyword>
<dbReference type="InterPro" id="IPR056287">
    <property type="entry name" value="PH_AIR9"/>
</dbReference>
<evidence type="ECO:0000259" key="5">
    <source>
        <dbReference type="Pfam" id="PF23218"/>
    </source>
</evidence>
<dbReference type="InterPro" id="IPR032675">
    <property type="entry name" value="LRR_dom_sf"/>
</dbReference>
<evidence type="ECO:0000259" key="4">
    <source>
        <dbReference type="Pfam" id="PF23197"/>
    </source>
</evidence>
<dbReference type="PANTHER" id="PTHR31149">
    <property type="entry name" value="EXPRESSED PROTEIN"/>
    <property type="match status" value="1"/>
</dbReference>
<feature type="compositionally biased region" description="Low complexity" evidence="3">
    <location>
        <begin position="138"/>
        <end position="152"/>
    </location>
</feature>
<dbReference type="GO" id="GO:0009506">
    <property type="term" value="C:plasmodesma"/>
    <property type="evidence" value="ECO:0007669"/>
    <property type="project" value="TreeGrafter"/>
</dbReference>
<dbReference type="SUPFAM" id="SSF52075">
    <property type="entry name" value="Outer arm dynein light chain 1"/>
    <property type="match status" value="1"/>
</dbReference>
<dbReference type="Pfam" id="PF23218">
    <property type="entry name" value="PH_AIR9"/>
    <property type="match status" value="1"/>
</dbReference>
<organism evidence="6 7">
    <name type="scientific">Crotalaria pallida</name>
    <name type="common">Smooth rattlebox</name>
    <name type="synonym">Crotalaria striata</name>
    <dbReference type="NCBI Taxonomy" id="3830"/>
    <lineage>
        <taxon>Eukaryota</taxon>
        <taxon>Viridiplantae</taxon>
        <taxon>Streptophyta</taxon>
        <taxon>Embryophyta</taxon>
        <taxon>Tracheophyta</taxon>
        <taxon>Spermatophyta</taxon>
        <taxon>Magnoliopsida</taxon>
        <taxon>eudicotyledons</taxon>
        <taxon>Gunneridae</taxon>
        <taxon>Pentapetalae</taxon>
        <taxon>rosids</taxon>
        <taxon>fabids</taxon>
        <taxon>Fabales</taxon>
        <taxon>Fabaceae</taxon>
        <taxon>Papilionoideae</taxon>
        <taxon>50 kb inversion clade</taxon>
        <taxon>genistoids sensu lato</taxon>
        <taxon>core genistoids</taxon>
        <taxon>Crotalarieae</taxon>
        <taxon>Crotalaria</taxon>
    </lineage>
</organism>
<protein>
    <submittedName>
        <fullName evidence="6">Uncharacterized protein</fullName>
    </submittedName>
</protein>
<dbReference type="Gene3D" id="2.60.40.2700">
    <property type="match status" value="3"/>
</dbReference>
<feature type="compositionally biased region" description="Basic and acidic residues" evidence="3">
    <location>
        <begin position="32"/>
        <end position="45"/>
    </location>
</feature>
<accession>A0AAN9ILM6</accession>
<evidence type="ECO:0000313" key="6">
    <source>
        <dbReference type="EMBL" id="KAK7281426.1"/>
    </source>
</evidence>
<feature type="domain" description="AIR9-like A9" evidence="4">
    <location>
        <begin position="821"/>
        <end position="911"/>
    </location>
</feature>
<feature type="domain" description="AIR9 PH-like" evidence="5">
    <location>
        <begin position="1631"/>
        <end position="1727"/>
    </location>
</feature>
<feature type="compositionally biased region" description="Low complexity" evidence="3">
    <location>
        <begin position="97"/>
        <end position="112"/>
    </location>
</feature>
<feature type="domain" description="AIR9-like A9" evidence="4">
    <location>
        <begin position="1214"/>
        <end position="1303"/>
    </location>
</feature>
<feature type="compositionally biased region" description="Low complexity" evidence="3">
    <location>
        <begin position="211"/>
        <end position="276"/>
    </location>
</feature>
<comment type="caution">
    <text evidence="6">The sequence shown here is derived from an EMBL/GenBank/DDBJ whole genome shotgun (WGS) entry which is preliminary data.</text>
</comment>
<feature type="domain" description="AIR9-like A9" evidence="4">
    <location>
        <begin position="923"/>
        <end position="1006"/>
    </location>
</feature>
<dbReference type="InterPro" id="IPR056284">
    <property type="entry name" value="AIR9-like_A9"/>
</dbReference>
<dbReference type="PROSITE" id="PS51450">
    <property type="entry name" value="LRR"/>
    <property type="match status" value="2"/>
</dbReference>
<dbReference type="Pfam" id="PF12799">
    <property type="entry name" value="LRR_4"/>
    <property type="match status" value="1"/>
</dbReference>
<dbReference type="PANTHER" id="PTHR31149:SF11">
    <property type="entry name" value="187-KDA MICROTUBULE-ASSOCIATED PROTEIN AIR9"/>
    <property type="match status" value="1"/>
</dbReference>
<evidence type="ECO:0000313" key="7">
    <source>
        <dbReference type="Proteomes" id="UP001372338"/>
    </source>
</evidence>
<dbReference type="Pfam" id="PF23197">
    <property type="entry name" value="IG_AIR9"/>
    <property type="match status" value="10"/>
</dbReference>
<sequence>MMSASSMLKRMTQIDLHIFKLLPFSEEHCIQMEEPSEKSVEEKAPSENAHTSVKKNSLEGSRRVVANPGGSVAATRKRAVEPRTGSGSGSVTEAGKRSGSSSGSASATSLSAPRRNSTGGLLQKPPASVSDVRRKTLADSAAGAVAGAKRNASSVAEPARRSLPELRRSSLPSPSPRTSVTGKPAAAVGPSSRTPVASGVTKVERSKRPLSKPVLSVASNSSSSRRVASSSVDSSGGSSLRRSVSKVSSPMARSPSVSSGLRAGSLSSSSASSALSGRRKVGTPDSRESRFVVLPQVDSKASDEVRLDLRGHRVRSLNAGGLNLSSNLEFVYLRDNLLSTLEGVEILTRVKVLDLSFNDFKGPGFEPLENCKVLQQLYLAGNQITSLASLPQLPNLEFLSVAQNKLKSLTMASQPRLQVLAASKNRISTLKGFPYLPVLEHLRMEENPILKMPHLEAASILLVGPTLKKYNDRDLSREEMALAKRYPAHTALCIREGWEFSRPEHAAESTFRFLVEKWKDCIPPGFFLKEAFIDKPLEEDMCRCHFTIIRDGADNADKSLVLKYQWFCGEMSLSNFAPIPDATGEIYWPKHDDIGKVLKVECTSTLGETQYPSIFAISSPVSPGNGIPKVVNLEVHGELVEGSIIKGCAKIAWCGGTPGKGVASWLRRKWNSSPVVIVGAEDEEYQLNIDDVDSSLVFMYTPVTEEGAKGEPQYKYTDFVKAAPPSVRDVRIVGDAVEGSIIKGVGDYFGGREGPSKFEWLREKGDAGDFMLVSAGTSEYTLTKDDVGRRLAFVYIPINLEGQEGKSLSIMSPVVKRAPPKVTDIKIVGDLLENSKVTVTGIVTGGTEGSSRVQWFKTSLSTLDENSLEALSTSKIAKAFRIPLGAVGYYIVAKFVPMTPDGDSGEPAFAISDRAVETLPPSLNFLSIVGDYSEGGLLTASYGYVGGHEGKSIYNWYLHEVEGDVGSLIPGVSGLLQYRITKEAIGKFISFQCTPVRDDGVVGDLRICWGQERVRPGSPRLLSLCLAGDAVEGTTLSIEKKYWGGEEGDSVYRWFRTRSDGTQSEIMGATTASYVPSIDDIGFFISVSCEPVRSDWARGPMVLSEQIGPITPGLPTCRSLEFHGSMIEGQRLSFNVVYSGGERGDCTHDWFRVKENGVREKISSYDFLDLTLEDVGGCIELIYTPARKDGTKGVPKSIVSDPVSPADPKGMDLIIPECCEDKDLIPFKKYFGGHEGSGEYIWFQTKDKLEGSALLDISNASGVEICGTELMYKPSLKDVGAYLALHWVPTRADGKCGEPLIAISSTPVFSAPPIVSNVSVKELSSGIYHGEGEYFGGYEGESLFSWYRENNEGTIELINGANSKTYKATDSDYSYRLLFGYTPVRSDSVIGELRLSDPTDIVFPELPYVEMLALTGKAVEGEVLTAVEVIPNSETQQHVWSKYKKDIRYQWFYSSEVGDSFSYDPLPNQSSCSYRVRLEDIGHRLKCESVVTDVFGRSGEVVCIETTPVLPGIPRIHKLEIEGRGFHTNLYAVCGIYSGGKEGKSRIQWLRSMVGSPDLISIPGETSKMYEANVDDVGYRLVAIYTPVREDGVEGQPISVSTEPIAVEPDVLKEVRQNLDLGSVKFEVLCDKDQTSKKVSTLGTYERRILEINRKRIKVVKPATKTSFPTTEIRGSYAPPFHVELFRNDQHRLRIVVDSENEADLMVHSRHNRDVVVLVIRGLAQRFNSTSLNSLLKIET</sequence>
<name>A0AAN9ILM6_CROPI</name>
<dbReference type="InterPro" id="IPR001611">
    <property type="entry name" value="Leu-rich_rpt"/>
</dbReference>
<dbReference type="FunFam" id="2.60.40.2700:FF:000002">
    <property type="entry name" value="187-kDa microtubule-associated protein AIR9"/>
    <property type="match status" value="1"/>
</dbReference>
<dbReference type="EMBL" id="JAYWIO010000002">
    <property type="protein sequence ID" value="KAK7281426.1"/>
    <property type="molecule type" value="Genomic_DNA"/>
</dbReference>
<proteinExistence type="predicted"/>
<keyword evidence="7" id="KW-1185">Reference proteome</keyword>
<feature type="domain" description="AIR9-like A9" evidence="4">
    <location>
        <begin position="1516"/>
        <end position="1601"/>
    </location>
</feature>
<evidence type="ECO:0000256" key="2">
    <source>
        <dbReference type="ARBA" id="ARBA00022737"/>
    </source>
</evidence>
<dbReference type="FunFam" id="3.80.10.10:FF:000328">
    <property type="entry name" value="187-kDa microtubule-associated protein AIR9"/>
    <property type="match status" value="1"/>
</dbReference>
<feature type="domain" description="AIR9-like A9" evidence="4">
    <location>
        <begin position="726"/>
        <end position="812"/>
    </location>
</feature>
<dbReference type="InterPro" id="IPR025875">
    <property type="entry name" value="Leu-rich_rpt_4"/>
</dbReference>
<gene>
    <name evidence="6" type="ORF">RIF29_09410</name>
</gene>
<keyword evidence="2" id="KW-0677">Repeat</keyword>
<reference evidence="6 7" key="1">
    <citation type="submission" date="2024-01" db="EMBL/GenBank/DDBJ databases">
        <title>The genomes of 5 underutilized Papilionoideae crops provide insights into root nodulation and disease resistanc.</title>
        <authorList>
            <person name="Yuan L."/>
        </authorList>
    </citation>
    <scope>NUCLEOTIDE SEQUENCE [LARGE SCALE GENOMIC DNA]</scope>
    <source>
        <strain evidence="6">ZHUSHIDOU_FW_LH</strain>
        <tissue evidence="6">Leaf</tissue>
    </source>
</reference>
<feature type="domain" description="AIR9-like A9" evidence="4">
    <location>
        <begin position="1024"/>
        <end position="1101"/>
    </location>
</feature>
<evidence type="ECO:0000256" key="1">
    <source>
        <dbReference type="ARBA" id="ARBA00022614"/>
    </source>
</evidence>
<dbReference type="GO" id="GO:0005886">
    <property type="term" value="C:plasma membrane"/>
    <property type="evidence" value="ECO:0007669"/>
    <property type="project" value="TreeGrafter"/>
</dbReference>
<evidence type="ECO:0000256" key="3">
    <source>
        <dbReference type="SAM" id="MobiDB-lite"/>
    </source>
</evidence>